<dbReference type="AlphaFoldDB" id="A0A381ZVA7"/>
<dbReference type="EMBL" id="UINC01022821">
    <property type="protein sequence ID" value="SVA93228.1"/>
    <property type="molecule type" value="Genomic_DNA"/>
</dbReference>
<dbReference type="PANTHER" id="PTHR10953">
    <property type="entry name" value="UBIQUITIN-ACTIVATING ENZYME E1"/>
    <property type="match status" value="1"/>
</dbReference>
<dbReference type="GO" id="GO:0008146">
    <property type="term" value="F:sulfotransferase activity"/>
    <property type="evidence" value="ECO:0007669"/>
    <property type="project" value="TreeGrafter"/>
</dbReference>
<name>A0A381ZVA7_9ZZZZ</name>
<reference evidence="2" key="1">
    <citation type="submission" date="2018-05" db="EMBL/GenBank/DDBJ databases">
        <authorList>
            <person name="Lanie J.A."/>
            <person name="Ng W.-L."/>
            <person name="Kazmierczak K.M."/>
            <person name="Andrzejewski T.M."/>
            <person name="Davidsen T.M."/>
            <person name="Wayne K.J."/>
            <person name="Tettelin H."/>
            <person name="Glass J.I."/>
            <person name="Rusch D."/>
            <person name="Podicherti R."/>
            <person name="Tsui H.-C.T."/>
            <person name="Winkler M.E."/>
        </authorList>
    </citation>
    <scope>NUCLEOTIDE SEQUENCE</scope>
</reference>
<dbReference type="GO" id="GO:0016779">
    <property type="term" value="F:nucleotidyltransferase activity"/>
    <property type="evidence" value="ECO:0007669"/>
    <property type="project" value="TreeGrafter"/>
</dbReference>
<dbReference type="GO" id="GO:0008641">
    <property type="term" value="F:ubiquitin-like modifier activating enzyme activity"/>
    <property type="evidence" value="ECO:0007669"/>
    <property type="project" value="InterPro"/>
</dbReference>
<evidence type="ECO:0000313" key="2">
    <source>
        <dbReference type="EMBL" id="SVA93228.1"/>
    </source>
</evidence>
<dbReference type="GO" id="GO:0005829">
    <property type="term" value="C:cytosol"/>
    <property type="evidence" value="ECO:0007669"/>
    <property type="project" value="TreeGrafter"/>
</dbReference>
<dbReference type="InterPro" id="IPR035985">
    <property type="entry name" value="Ubiquitin-activating_enz"/>
</dbReference>
<dbReference type="SUPFAM" id="SSF69572">
    <property type="entry name" value="Activating enzymes of the ubiquitin-like proteins"/>
    <property type="match status" value="1"/>
</dbReference>
<dbReference type="PANTHER" id="PTHR10953:SF102">
    <property type="entry name" value="ADENYLYLTRANSFERASE AND SULFURTRANSFERASE MOCS3"/>
    <property type="match status" value="1"/>
</dbReference>
<accession>A0A381ZVA7</accession>
<dbReference type="InterPro" id="IPR000594">
    <property type="entry name" value="ThiF_NAD_FAD-bd"/>
</dbReference>
<organism evidence="2">
    <name type="scientific">marine metagenome</name>
    <dbReference type="NCBI Taxonomy" id="408172"/>
    <lineage>
        <taxon>unclassified sequences</taxon>
        <taxon>metagenomes</taxon>
        <taxon>ecological metagenomes</taxon>
    </lineage>
</organism>
<protein>
    <recommendedName>
        <fullName evidence="1">THIF-type NAD/FAD binding fold domain-containing protein</fullName>
    </recommendedName>
</protein>
<evidence type="ECO:0000259" key="1">
    <source>
        <dbReference type="Pfam" id="PF00899"/>
    </source>
</evidence>
<dbReference type="CDD" id="cd00757">
    <property type="entry name" value="ThiF_MoeB_HesA_family"/>
    <property type="match status" value="1"/>
</dbReference>
<dbReference type="Gene3D" id="3.40.50.720">
    <property type="entry name" value="NAD(P)-binding Rossmann-like Domain"/>
    <property type="match status" value="1"/>
</dbReference>
<dbReference type="Pfam" id="PF00899">
    <property type="entry name" value="ThiF"/>
    <property type="match status" value="1"/>
</dbReference>
<feature type="non-terminal residue" evidence="2">
    <location>
        <position position="1"/>
    </location>
</feature>
<proteinExistence type="predicted"/>
<sequence>LDDDSVDLSNLQRQILFSADDLNGKKARVAAEVLSSLNPDAELVPIVDRLTATNAVGLIKGWDLVIDGSDNFATRYVVNDACVLAGITLVTGSIYQFEGQITVVCPPESPCYRCIFPAPPAEQAPCHAAGVLASLPGVVGTILATEALKLAIGAESSLVGRLLLVDMLDTSFRSVHVTRDVECALCGNKPSISHPTAVALCRDETD</sequence>
<feature type="domain" description="THIF-type NAD/FAD binding fold" evidence="1">
    <location>
        <begin position="2"/>
        <end position="183"/>
    </location>
</feature>
<dbReference type="InterPro" id="IPR045886">
    <property type="entry name" value="ThiF/MoeB/HesA"/>
</dbReference>
<dbReference type="GO" id="GO:0004792">
    <property type="term" value="F:thiosulfate-cyanide sulfurtransferase activity"/>
    <property type="evidence" value="ECO:0007669"/>
    <property type="project" value="TreeGrafter"/>
</dbReference>
<gene>
    <name evidence="2" type="ORF">METZ01_LOCUS146082</name>
</gene>